<dbReference type="EMBL" id="VYZN01000011">
    <property type="protein sequence ID" value="KAE9542297.1"/>
    <property type="molecule type" value="Genomic_DNA"/>
</dbReference>
<keyword evidence="2" id="KW-1185">Reference proteome</keyword>
<proteinExistence type="predicted"/>
<dbReference type="AlphaFoldDB" id="A0A6G0U001"/>
<accession>A0A6G0U001</accession>
<gene>
    <name evidence="1" type="ORF">AGLY_003424</name>
</gene>
<reference evidence="1 2" key="1">
    <citation type="submission" date="2019-08" db="EMBL/GenBank/DDBJ databases">
        <title>The genome of the soybean aphid Biotype 1, its phylome, world population structure and adaptation to the North American continent.</title>
        <authorList>
            <person name="Giordano R."/>
            <person name="Donthu R.K."/>
            <person name="Hernandez A.G."/>
            <person name="Wright C.L."/>
            <person name="Zimin A.V."/>
        </authorList>
    </citation>
    <scope>NUCLEOTIDE SEQUENCE [LARGE SCALE GENOMIC DNA]</scope>
    <source>
        <tissue evidence="1">Whole aphids</tissue>
    </source>
</reference>
<protein>
    <submittedName>
        <fullName evidence="1">Uncharacterized protein</fullName>
    </submittedName>
</protein>
<dbReference type="SUPFAM" id="SSF54001">
    <property type="entry name" value="Cysteine proteinases"/>
    <property type="match status" value="1"/>
</dbReference>
<evidence type="ECO:0000313" key="2">
    <source>
        <dbReference type="Proteomes" id="UP000475862"/>
    </source>
</evidence>
<dbReference type="InterPro" id="IPR038765">
    <property type="entry name" value="Papain-like_cys_pep_sf"/>
</dbReference>
<organism evidence="1 2">
    <name type="scientific">Aphis glycines</name>
    <name type="common">Soybean aphid</name>
    <dbReference type="NCBI Taxonomy" id="307491"/>
    <lineage>
        <taxon>Eukaryota</taxon>
        <taxon>Metazoa</taxon>
        <taxon>Ecdysozoa</taxon>
        <taxon>Arthropoda</taxon>
        <taxon>Hexapoda</taxon>
        <taxon>Insecta</taxon>
        <taxon>Pterygota</taxon>
        <taxon>Neoptera</taxon>
        <taxon>Paraneoptera</taxon>
        <taxon>Hemiptera</taxon>
        <taxon>Sternorrhyncha</taxon>
        <taxon>Aphidomorpha</taxon>
        <taxon>Aphidoidea</taxon>
        <taxon>Aphididae</taxon>
        <taxon>Aphidini</taxon>
        <taxon>Aphis</taxon>
        <taxon>Aphis</taxon>
    </lineage>
</organism>
<sequence>MRQRVINVHKQIKYNIRKKTCTCALDFDNKSRQITTKVNGKRKISAISSHNHLDAIESWGKKKKQHKHLQPTKYRPFKALSLRIPKSSTTATADENNRTPKVVDGIESVVVIECVNVTRFTVDEPINDVVVRDLSKPLSDDCLMKSVSTPGSHKSPFRLPVKSIDLYDNMLLKDLTYYKPIKMPKNRDYLVGKYNYIYSDQNHNILTDLYFLDFDSLSGENWLCNFVIDICLLSYAIKLGLTNTHILSCQNVTQLMGKREIGEEHKKIAFTENRNRPSKLCSKKVFETLKSNCTYGDDKRQCPTLTLIACPLDNIPIQKDTFNCGVYVIYYAFTIMDSSKFSLEFDPNIHRVYIKTYLLENSEDMTNIQWLKWKKC</sequence>
<evidence type="ECO:0000313" key="1">
    <source>
        <dbReference type="EMBL" id="KAE9542297.1"/>
    </source>
</evidence>
<dbReference type="Proteomes" id="UP000475862">
    <property type="component" value="Unassembled WGS sequence"/>
</dbReference>
<name>A0A6G0U001_APHGL</name>
<comment type="caution">
    <text evidence="1">The sequence shown here is derived from an EMBL/GenBank/DDBJ whole genome shotgun (WGS) entry which is preliminary data.</text>
</comment>
<dbReference type="OrthoDB" id="6637913at2759"/>